<protein>
    <submittedName>
        <fullName evidence="2">DoxX family protein</fullName>
    </submittedName>
</protein>
<reference evidence="2" key="1">
    <citation type="journal article" name="DNA Res.">
        <title>The physiological potential of anammox bacteria as revealed by their core genome structure.</title>
        <authorList>
            <person name="Okubo T."/>
            <person name="Toyoda A."/>
            <person name="Fukuhara K."/>
            <person name="Uchiyama I."/>
            <person name="Harigaya Y."/>
            <person name="Kuroiwa M."/>
            <person name="Suzuki T."/>
            <person name="Murakami Y."/>
            <person name="Suwa Y."/>
            <person name="Takami H."/>
        </authorList>
    </citation>
    <scope>NUCLEOTIDE SEQUENCE</scope>
    <source>
        <strain evidence="2">317325-2</strain>
    </source>
</reference>
<dbReference type="AlphaFoldDB" id="A0A809R9Q4"/>
<name>A0A809R9Q4_9BACT</name>
<feature type="transmembrane region" description="Helical" evidence="1">
    <location>
        <begin position="110"/>
        <end position="131"/>
    </location>
</feature>
<keyword evidence="1" id="KW-1133">Transmembrane helix</keyword>
<proteinExistence type="predicted"/>
<accession>A0A809R9Q4</accession>
<gene>
    <name evidence="2" type="ORF">NPRO_09730</name>
</gene>
<evidence type="ECO:0000256" key="1">
    <source>
        <dbReference type="SAM" id="Phobius"/>
    </source>
</evidence>
<dbReference type="KEGG" id="npy:NPRO_09730"/>
<keyword evidence="1" id="KW-0812">Transmembrane</keyword>
<feature type="transmembrane region" description="Helical" evidence="1">
    <location>
        <begin position="85"/>
        <end position="103"/>
    </location>
</feature>
<keyword evidence="1" id="KW-0472">Membrane</keyword>
<evidence type="ECO:0000313" key="3">
    <source>
        <dbReference type="Proteomes" id="UP000662873"/>
    </source>
</evidence>
<evidence type="ECO:0000313" key="2">
    <source>
        <dbReference type="EMBL" id="BBO23378.1"/>
    </source>
</evidence>
<sequence length="135" mass="14301">MDKYAFELAATLIGSFFGVLFLQSGWDKIVDRKGNLAWMVPHFEKSPFRGMVPILLSGLTVLELATGLANTGSAIGVWFGLPSDAPFFALCLAGATLVALFAGQRLAKDYAGAASLAAYFAALLAGLLLLAPQFR</sequence>
<dbReference type="Proteomes" id="UP000662873">
    <property type="component" value="Chromosome"/>
</dbReference>
<feature type="transmembrane region" description="Helical" evidence="1">
    <location>
        <begin position="54"/>
        <end position="79"/>
    </location>
</feature>
<feature type="transmembrane region" description="Helical" evidence="1">
    <location>
        <begin position="6"/>
        <end position="26"/>
    </location>
</feature>
<dbReference type="EMBL" id="AP021858">
    <property type="protein sequence ID" value="BBO23378.1"/>
    <property type="molecule type" value="Genomic_DNA"/>
</dbReference>
<organism evidence="2 3">
    <name type="scientific">Candidatus Nitrosymbiomonas proteolyticus</name>
    <dbReference type="NCBI Taxonomy" id="2608984"/>
    <lineage>
        <taxon>Bacteria</taxon>
        <taxon>Bacillati</taxon>
        <taxon>Armatimonadota</taxon>
        <taxon>Armatimonadota incertae sedis</taxon>
        <taxon>Candidatus Nitrosymbiomonas</taxon>
    </lineage>
</organism>